<dbReference type="STRING" id="91604.ID47_10410"/>
<dbReference type="CDD" id="cd06131">
    <property type="entry name" value="DNA_pol_III_epsilon_Ecoli_like"/>
    <property type="match status" value="1"/>
</dbReference>
<keyword evidence="13 19" id="KW-0464">Manganese</keyword>
<evidence type="ECO:0000259" key="21">
    <source>
        <dbReference type="SMART" id="SM00479"/>
    </source>
</evidence>
<dbReference type="InterPro" id="IPR006309">
    <property type="entry name" value="DnaQ_proteo"/>
</dbReference>
<name>A0A077AYI9_9PROT</name>
<dbReference type="NCBIfam" id="TIGR01406">
    <property type="entry name" value="dnaQ_proteo"/>
    <property type="match status" value="1"/>
</dbReference>
<dbReference type="EC" id="2.7.7.7" evidence="2 20"/>
<evidence type="ECO:0000256" key="11">
    <source>
        <dbReference type="ARBA" id="ARBA00022842"/>
    </source>
</evidence>
<organism evidence="22 23">
    <name type="scientific">Candidatus Odyssella acanthamoebae</name>
    <dbReference type="NCBI Taxonomy" id="91604"/>
    <lineage>
        <taxon>Bacteria</taxon>
        <taxon>Pseudomonadati</taxon>
        <taxon>Pseudomonadota</taxon>
        <taxon>Alphaproteobacteria</taxon>
        <taxon>Holosporales</taxon>
        <taxon>Candidatus Paracaedibacteraceae</taxon>
        <taxon>Candidatus Odyssella</taxon>
    </lineage>
</organism>
<evidence type="ECO:0000256" key="1">
    <source>
        <dbReference type="ARBA" id="ARBA00001936"/>
    </source>
</evidence>
<accession>A0A077AYI9</accession>
<dbReference type="NCBIfam" id="TIGR00573">
    <property type="entry name" value="dnaq"/>
    <property type="match status" value="1"/>
</dbReference>
<dbReference type="KEGG" id="paca:ID47_10410"/>
<dbReference type="GO" id="GO:0003887">
    <property type="term" value="F:DNA-directed DNA polymerase activity"/>
    <property type="evidence" value="ECO:0007669"/>
    <property type="project" value="UniProtKB-KW"/>
</dbReference>
<keyword evidence="12 20" id="KW-0239">DNA-directed DNA polymerase</keyword>
<evidence type="ECO:0000256" key="12">
    <source>
        <dbReference type="ARBA" id="ARBA00022932"/>
    </source>
</evidence>
<dbReference type="Pfam" id="PF00929">
    <property type="entry name" value="RNase_T"/>
    <property type="match status" value="1"/>
</dbReference>
<dbReference type="FunFam" id="3.30.420.10:FF:000012">
    <property type="entry name" value="DNA polymerase III subunit epsilon"/>
    <property type="match status" value="1"/>
</dbReference>
<comment type="function">
    <text evidence="14 20">DNA polymerase III is a complex, multichain enzyme responsible for most of the replicative synthesis in bacteria. The epsilon subunit contain the editing function and is a proofreading 3'-5' exonuclease.</text>
</comment>
<keyword evidence="11 19" id="KW-0460">Magnesium</keyword>
<keyword evidence="8 19" id="KW-0479">Metal-binding</keyword>
<keyword evidence="6 20" id="KW-0235">DNA replication</keyword>
<dbReference type="InterPro" id="IPR036397">
    <property type="entry name" value="RNaseH_sf"/>
</dbReference>
<comment type="subunit">
    <text evidence="15 20">DNA polymerase III contains a core (composed of alpha, epsilon and theta chains) that associates with a tau subunit. This core dimerizes to form the POLIII' complex. PolIII' associates with the gamma complex (composed of gamma, delta, delta', psi and chi chains) and with the beta chain to form the complete DNA polymerase III complex.</text>
</comment>
<evidence type="ECO:0000256" key="14">
    <source>
        <dbReference type="ARBA" id="ARBA00025483"/>
    </source>
</evidence>
<evidence type="ECO:0000256" key="10">
    <source>
        <dbReference type="ARBA" id="ARBA00022839"/>
    </source>
</evidence>
<feature type="domain" description="Exonuclease" evidence="21">
    <location>
        <begin position="2"/>
        <end position="172"/>
    </location>
</feature>
<dbReference type="InterPro" id="IPR012337">
    <property type="entry name" value="RNaseH-like_sf"/>
</dbReference>
<keyword evidence="10 20" id="KW-0269">Exonuclease</keyword>
<protein>
    <recommendedName>
        <fullName evidence="3 20">DNA polymerase III subunit epsilon</fullName>
        <ecNumber evidence="2 20">2.7.7.7</ecNumber>
    </recommendedName>
</protein>
<dbReference type="InterPro" id="IPR006054">
    <property type="entry name" value="DnaQ"/>
</dbReference>
<feature type="binding site" evidence="18">
    <location>
        <position position="9"/>
    </location>
    <ligand>
        <name>substrate</name>
    </ligand>
</feature>
<dbReference type="GO" id="GO:0008408">
    <property type="term" value="F:3'-5' exonuclease activity"/>
    <property type="evidence" value="ECO:0007669"/>
    <property type="project" value="TreeGrafter"/>
</dbReference>
<dbReference type="GO" id="GO:0005829">
    <property type="term" value="C:cytosol"/>
    <property type="evidence" value="ECO:0007669"/>
    <property type="project" value="TreeGrafter"/>
</dbReference>
<evidence type="ECO:0000256" key="3">
    <source>
        <dbReference type="ARBA" id="ARBA00020352"/>
    </source>
</evidence>
<evidence type="ECO:0000256" key="9">
    <source>
        <dbReference type="ARBA" id="ARBA00022801"/>
    </source>
</evidence>
<feature type="binding site" evidence="18">
    <location>
        <position position="7"/>
    </location>
    <ligand>
        <name>substrate</name>
    </ligand>
</feature>
<comment type="cofactor">
    <cofactor evidence="1 20">
        <name>Mn(2+)</name>
        <dbReference type="ChEBI" id="CHEBI:29035"/>
    </cofactor>
</comment>
<feature type="binding site" evidence="19">
    <location>
        <position position="9"/>
    </location>
    <ligand>
        <name>a divalent metal cation</name>
        <dbReference type="ChEBI" id="CHEBI:60240"/>
        <label>1</label>
        <note>catalytic</note>
    </ligand>
</feature>
<evidence type="ECO:0000256" key="2">
    <source>
        <dbReference type="ARBA" id="ARBA00012417"/>
    </source>
</evidence>
<dbReference type="InterPro" id="IPR013520">
    <property type="entry name" value="Ribonucl_H"/>
</dbReference>
<dbReference type="PANTHER" id="PTHR30231:SF41">
    <property type="entry name" value="DNA POLYMERASE III SUBUNIT EPSILON"/>
    <property type="match status" value="1"/>
</dbReference>
<evidence type="ECO:0000256" key="15">
    <source>
        <dbReference type="ARBA" id="ARBA00026073"/>
    </source>
</evidence>
<dbReference type="SUPFAM" id="SSF53098">
    <property type="entry name" value="Ribonuclease H-like"/>
    <property type="match status" value="1"/>
</dbReference>
<keyword evidence="5 20" id="KW-0548">Nucleotidyltransferase</keyword>
<dbReference type="NCBIfam" id="NF004316">
    <property type="entry name" value="PRK05711.1"/>
    <property type="match status" value="1"/>
</dbReference>
<feature type="binding site" evidence="19">
    <location>
        <position position="7"/>
    </location>
    <ligand>
        <name>a divalent metal cation</name>
        <dbReference type="ChEBI" id="CHEBI:60240"/>
        <label>1</label>
        <note>catalytic</note>
    </ligand>
</feature>
<evidence type="ECO:0000313" key="23">
    <source>
        <dbReference type="Proteomes" id="UP000028926"/>
    </source>
</evidence>
<keyword evidence="4 20" id="KW-0808">Transferase</keyword>
<dbReference type="EMBL" id="CP008941">
    <property type="protein sequence ID" value="AIK97054.1"/>
    <property type="molecule type" value="Genomic_DNA"/>
</dbReference>
<evidence type="ECO:0000256" key="16">
    <source>
        <dbReference type="ARBA" id="ARBA00049244"/>
    </source>
</evidence>
<reference evidence="22 23" key="1">
    <citation type="submission" date="2014-07" db="EMBL/GenBank/DDBJ databases">
        <title>Comparative genomic insights into amoeba endosymbionts belonging to the families of Holosporaceae and Candidatus Midichloriaceae within Rickettsiales.</title>
        <authorList>
            <person name="Wang Z."/>
            <person name="Wu M."/>
        </authorList>
    </citation>
    <scope>NUCLEOTIDE SEQUENCE [LARGE SCALE GENOMIC DNA]</scope>
    <source>
        <strain evidence="22">PRA3</strain>
    </source>
</reference>
<dbReference type="Proteomes" id="UP000028926">
    <property type="component" value="Chromosome"/>
</dbReference>
<evidence type="ECO:0000256" key="8">
    <source>
        <dbReference type="ARBA" id="ARBA00022723"/>
    </source>
</evidence>
<proteinExistence type="predicted"/>
<feature type="binding site" evidence="18">
    <location>
        <position position="155"/>
    </location>
    <ligand>
        <name>substrate</name>
    </ligand>
</feature>
<comment type="catalytic activity">
    <reaction evidence="16 20">
        <text>DNA(n) + a 2'-deoxyribonucleoside 5'-triphosphate = DNA(n+1) + diphosphate</text>
        <dbReference type="Rhea" id="RHEA:22508"/>
        <dbReference type="Rhea" id="RHEA-COMP:17339"/>
        <dbReference type="Rhea" id="RHEA-COMP:17340"/>
        <dbReference type="ChEBI" id="CHEBI:33019"/>
        <dbReference type="ChEBI" id="CHEBI:61560"/>
        <dbReference type="ChEBI" id="CHEBI:173112"/>
        <dbReference type="EC" id="2.7.7.7"/>
    </reaction>
</comment>
<evidence type="ECO:0000256" key="19">
    <source>
        <dbReference type="PIRSR" id="PIRSR606309-3"/>
    </source>
</evidence>
<dbReference type="RefSeq" id="WP_038466073.1">
    <property type="nucleotide sequence ID" value="NZ_CP008941.1"/>
</dbReference>
<dbReference type="GO" id="GO:0003677">
    <property type="term" value="F:DNA binding"/>
    <property type="evidence" value="ECO:0007669"/>
    <property type="project" value="InterPro"/>
</dbReference>
<dbReference type="eggNOG" id="COG0847">
    <property type="taxonomic scope" value="Bacteria"/>
</dbReference>
<evidence type="ECO:0000256" key="13">
    <source>
        <dbReference type="ARBA" id="ARBA00023211"/>
    </source>
</evidence>
<evidence type="ECO:0000256" key="17">
    <source>
        <dbReference type="PIRSR" id="PIRSR606309-1"/>
    </source>
</evidence>
<keyword evidence="7 20" id="KW-0540">Nuclease</keyword>
<dbReference type="GO" id="GO:0045004">
    <property type="term" value="P:DNA replication proofreading"/>
    <property type="evidence" value="ECO:0007669"/>
    <property type="project" value="TreeGrafter"/>
</dbReference>
<gene>
    <name evidence="20" type="primary">dnaQ</name>
    <name evidence="22" type="ORF">ID47_10410</name>
</gene>
<dbReference type="HOGENOM" id="CLU_047806_2_1_5"/>
<feature type="active site" description="Proton acceptor" evidence="17">
    <location>
        <position position="150"/>
    </location>
</feature>
<evidence type="ECO:0000256" key="18">
    <source>
        <dbReference type="PIRSR" id="PIRSR606309-2"/>
    </source>
</evidence>
<sequence>MREIVLDTETTGFNPKTGDRIIEIGCIELHNLLPTGKTYHTYVNPQRDVPPGASKVSGITTEFLYDKPLFVQVVDPFLEFIGDSPLIIHNASFDMGFINAELERLCRNPLSVMRAIDTVQMARQKFPGSPASLDALCRRFGIDLSARVTHGALLDAGLLASVYLELKGGRQVAFAFQAESQSSHGTLVQEISQYKGREFRPSRSFSLSEEECQLHQEFISGIKNALWTR</sequence>
<evidence type="ECO:0000313" key="22">
    <source>
        <dbReference type="EMBL" id="AIK97054.1"/>
    </source>
</evidence>
<keyword evidence="9 20" id="KW-0378">Hydrolase</keyword>
<dbReference type="OrthoDB" id="9804290at2"/>
<feature type="binding site" evidence="19">
    <location>
        <position position="155"/>
    </location>
    <ligand>
        <name>a divalent metal cation</name>
        <dbReference type="ChEBI" id="CHEBI:60240"/>
        <label>1</label>
        <note>catalytic</note>
    </ligand>
</feature>
<evidence type="ECO:0000256" key="5">
    <source>
        <dbReference type="ARBA" id="ARBA00022695"/>
    </source>
</evidence>
<evidence type="ECO:0000256" key="4">
    <source>
        <dbReference type="ARBA" id="ARBA00022679"/>
    </source>
</evidence>
<dbReference type="GO" id="GO:0046872">
    <property type="term" value="F:metal ion binding"/>
    <property type="evidence" value="ECO:0007669"/>
    <property type="project" value="UniProtKB-KW"/>
</dbReference>
<keyword evidence="23" id="KW-1185">Reference proteome</keyword>
<evidence type="ECO:0000256" key="7">
    <source>
        <dbReference type="ARBA" id="ARBA00022722"/>
    </source>
</evidence>
<comment type="cofactor">
    <cofactor evidence="19">
        <name>Mg(2+)</name>
        <dbReference type="ChEBI" id="CHEBI:18420"/>
    </cofactor>
    <cofactor evidence="19">
        <name>Mn(2+)</name>
        <dbReference type="ChEBI" id="CHEBI:29035"/>
    </cofactor>
    <text evidence="19">Binds 2 divalent metal cations. Magnesium or manganese.</text>
</comment>
<evidence type="ECO:0000256" key="6">
    <source>
        <dbReference type="ARBA" id="ARBA00022705"/>
    </source>
</evidence>
<dbReference type="AlphaFoldDB" id="A0A077AYI9"/>
<evidence type="ECO:0000256" key="20">
    <source>
        <dbReference type="RuleBase" id="RU364087"/>
    </source>
</evidence>
<dbReference type="Gene3D" id="3.30.420.10">
    <property type="entry name" value="Ribonuclease H-like superfamily/Ribonuclease H"/>
    <property type="match status" value="1"/>
</dbReference>
<dbReference type="SMART" id="SM00479">
    <property type="entry name" value="EXOIII"/>
    <property type="match status" value="1"/>
</dbReference>
<dbReference type="PANTHER" id="PTHR30231">
    <property type="entry name" value="DNA POLYMERASE III SUBUNIT EPSILON"/>
    <property type="match status" value="1"/>
</dbReference>